<comment type="subcellular location">
    <subcellularLocation>
        <location evidence="9">Cytoplasm</location>
    </subcellularLocation>
</comment>
<dbReference type="NCBIfam" id="NF001138">
    <property type="entry name" value="PRK00143.1"/>
    <property type="match status" value="1"/>
</dbReference>
<dbReference type="InterPro" id="IPR046884">
    <property type="entry name" value="MnmA-like_central"/>
</dbReference>
<protein>
    <recommendedName>
        <fullName evidence="9">tRNA-specific 2-thiouridylase MnmA</fullName>
        <ecNumber evidence="9">2.8.1.13</ecNumber>
    </recommendedName>
</protein>
<keyword evidence="5 9" id="KW-0067">ATP-binding</keyword>
<dbReference type="RefSeq" id="WP_345864044.1">
    <property type="nucleotide sequence ID" value="NZ_JBDIMF010000002.1"/>
</dbReference>
<feature type="active site" description="Nucleophile" evidence="9">
    <location>
        <position position="115"/>
    </location>
</feature>
<evidence type="ECO:0000259" key="10">
    <source>
        <dbReference type="Pfam" id="PF20258"/>
    </source>
</evidence>
<evidence type="ECO:0000256" key="2">
    <source>
        <dbReference type="ARBA" id="ARBA00022679"/>
    </source>
</evidence>
<feature type="binding site" evidence="9">
    <location>
        <begin position="21"/>
        <end position="28"/>
    </location>
    <ligand>
        <name>ATP</name>
        <dbReference type="ChEBI" id="CHEBI:30616"/>
    </ligand>
</feature>
<dbReference type="NCBIfam" id="TIGR00420">
    <property type="entry name" value="trmU"/>
    <property type="match status" value="1"/>
</dbReference>
<dbReference type="Gene3D" id="3.40.50.620">
    <property type="entry name" value="HUPs"/>
    <property type="match status" value="1"/>
</dbReference>
<dbReference type="InterPro" id="IPR004506">
    <property type="entry name" value="MnmA-like"/>
</dbReference>
<keyword evidence="13" id="KW-1185">Reference proteome</keyword>
<dbReference type="PANTHER" id="PTHR11933:SF5">
    <property type="entry name" value="MITOCHONDRIAL TRNA-SPECIFIC 2-THIOURIDYLASE 1"/>
    <property type="match status" value="1"/>
</dbReference>
<dbReference type="InterPro" id="IPR046885">
    <property type="entry name" value="MnmA-like_C"/>
</dbReference>
<keyword evidence="7" id="KW-1015">Disulfide bond</keyword>
<feature type="binding site" evidence="9">
    <location>
        <position position="47"/>
    </location>
    <ligand>
        <name>ATP</name>
        <dbReference type="ChEBI" id="CHEBI:30616"/>
    </ligand>
</feature>
<keyword evidence="6 9" id="KW-0694">RNA-binding</keyword>
<dbReference type="InterPro" id="IPR023382">
    <property type="entry name" value="MnmA-like_central_sf"/>
</dbReference>
<comment type="similarity">
    <text evidence="9">Belongs to the MnmA/TRMU family.</text>
</comment>
<evidence type="ECO:0000256" key="8">
    <source>
        <dbReference type="ARBA" id="ARBA00051542"/>
    </source>
</evidence>
<evidence type="ECO:0000256" key="9">
    <source>
        <dbReference type="HAMAP-Rule" id="MF_00144"/>
    </source>
</evidence>
<feature type="active site" description="Cysteine persulfide intermediate" evidence="9">
    <location>
        <position position="211"/>
    </location>
</feature>
<accession>A0ABU9XQZ1</accession>
<feature type="site" description="Interaction with tRNA" evidence="9">
    <location>
        <position position="343"/>
    </location>
</feature>
<dbReference type="EMBL" id="JBDIMF010000002">
    <property type="protein sequence ID" value="MEN2786245.1"/>
    <property type="molecule type" value="Genomic_DNA"/>
</dbReference>
<comment type="caution">
    <text evidence="9">Lacks conserved residue(s) required for the propagation of feature annotation.</text>
</comment>
<dbReference type="Pfam" id="PF20258">
    <property type="entry name" value="tRNA_Me_trans_C"/>
    <property type="match status" value="1"/>
</dbReference>
<feature type="domain" description="tRNA-specific 2-thiouridylase MnmA-like central" evidence="11">
    <location>
        <begin position="231"/>
        <end position="284"/>
    </location>
</feature>
<organism evidence="12 13">
    <name type="scientific">Sphingomonas qilianensis</name>
    <dbReference type="NCBI Taxonomy" id="1736690"/>
    <lineage>
        <taxon>Bacteria</taxon>
        <taxon>Pseudomonadati</taxon>
        <taxon>Pseudomonadota</taxon>
        <taxon>Alphaproteobacteria</taxon>
        <taxon>Sphingomonadales</taxon>
        <taxon>Sphingomonadaceae</taxon>
        <taxon>Sphingomonas</taxon>
    </lineage>
</organism>
<sequence>MTDSGDFQLGADLRGKRIVVAMSGGVDSSVVAGLAQRTGAETIGITLQLYDHGEAVGRSGACCAGRDIRDARAVCDRLGIAHYVYDHETSFREQVIDGFADEYLAGRTPIPCVRCNMGPKFTDLFALARDLGADCLATGHYVRRVAGPAGAELHRAIDPARDQSYFLFATTQDQLDYLRFPLGGLPKARVRELAAEFGLAVAGKPDSQDICFVPDGDYASLVKKLRPEAAAGGAIVDLAGRELGAHAGIVNFTVGQRRGLEIGGSPEPLYVVRLEPDTRRVVVGPRRALAVDAARLTEINWLGGDHAGPLTAKVRSMAQPVPARLENGRVLFDAPEYGVSPGQAAVLYDGDRVLGGGWIAETERAQIAA</sequence>
<comment type="caution">
    <text evidence="12">The sequence shown here is derived from an EMBL/GenBank/DDBJ whole genome shotgun (WGS) entry which is preliminary data.</text>
</comment>
<evidence type="ECO:0000256" key="5">
    <source>
        <dbReference type="ARBA" id="ARBA00022840"/>
    </source>
</evidence>
<evidence type="ECO:0000313" key="12">
    <source>
        <dbReference type="EMBL" id="MEN2786245.1"/>
    </source>
</evidence>
<feature type="site" description="Interaction with tRNA" evidence="9">
    <location>
        <position position="140"/>
    </location>
</feature>
<comment type="function">
    <text evidence="9">Catalyzes the 2-thiolation of uridine at the wobble position (U34) of tRNA, leading to the formation of s(2)U34.</text>
</comment>
<dbReference type="Gene3D" id="2.30.30.280">
    <property type="entry name" value="Adenine nucleotide alpha hydrolases-like domains"/>
    <property type="match status" value="1"/>
</dbReference>
<keyword evidence="4 9" id="KW-0547">Nucleotide-binding</keyword>
<feature type="binding site" evidence="9">
    <location>
        <position position="139"/>
    </location>
    <ligand>
        <name>ATP</name>
        <dbReference type="ChEBI" id="CHEBI:30616"/>
    </ligand>
</feature>
<dbReference type="PANTHER" id="PTHR11933">
    <property type="entry name" value="TRNA 5-METHYLAMINOMETHYL-2-THIOURIDYLATE -METHYLTRANSFERASE"/>
    <property type="match status" value="1"/>
</dbReference>
<comment type="catalytic activity">
    <reaction evidence="8 9">
        <text>S-sulfanyl-L-cysteinyl-[protein] + uridine(34) in tRNA + AH2 + ATP = 2-thiouridine(34) in tRNA + L-cysteinyl-[protein] + A + AMP + diphosphate + H(+)</text>
        <dbReference type="Rhea" id="RHEA:47032"/>
        <dbReference type="Rhea" id="RHEA-COMP:10131"/>
        <dbReference type="Rhea" id="RHEA-COMP:11726"/>
        <dbReference type="Rhea" id="RHEA-COMP:11727"/>
        <dbReference type="Rhea" id="RHEA-COMP:11728"/>
        <dbReference type="ChEBI" id="CHEBI:13193"/>
        <dbReference type="ChEBI" id="CHEBI:15378"/>
        <dbReference type="ChEBI" id="CHEBI:17499"/>
        <dbReference type="ChEBI" id="CHEBI:29950"/>
        <dbReference type="ChEBI" id="CHEBI:30616"/>
        <dbReference type="ChEBI" id="CHEBI:33019"/>
        <dbReference type="ChEBI" id="CHEBI:61963"/>
        <dbReference type="ChEBI" id="CHEBI:65315"/>
        <dbReference type="ChEBI" id="CHEBI:87170"/>
        <dbReference type="ChEBI" id="CHEBI:456215"/>
        <dbReference type="EC" id="2.8.1.13"/>
    </reaction>
</comment>
<dbReference type="Gene3D" id="2.40.30.10">
    <property type="entry name" value="Translation factors"/>
    <property type="match status" value="1"/>
</dbReference>
<proteinExistence type="inferred from homology"/>
<evidence type="ECO:0000256" key="4">
    <source>
        <dbReference type="ARBA" id="ARBA00022741"/>
    </source>
</evidence>
<dbReference type="Pfam" id="PF03054">
    <property type="entry name" value="tRNA_Me_trans"/>
    <property type="match status" value="1"/>
</dbReference>
<evidence type="ECO:0000256" key="6">
    <source>
        <dbReference type="ARBA" id="ARBA00022884"/>
    </source>
</evidence>
<dbReference type="GO" id="GO:0103016">
    <property type="term" value="F:tRNA-uridine 2-sulfurtransferase activity"/>
    <property type="evidence" value="ECO:0007669"/>
    <property type="project" value="UniProtKB-EC"/>
</dbReference>
<feature type="region of interest" description="Interaction with tRNA" evidence="9">
    <location>
        <begin position="161"/>
        <end position="163"/>
    </location>
</feature>
<dbReference type="EC" id="2.8.1.13" evidence="9"/>
<evidence type="ECO:0000256" key="3">
    <source>
        <dbReference type="ARBA" id="ARBA00022694"/>
    </source>
</evidence>
<evidence type="ECO:0000313" key="13">
    <source>
        <dbReference type="Proteomes" id="UP001404104"/>
    </source>
</evidence>
<dbReference type="HAMAP" id="MF_00144">
    <property type="entry name" value="tRNA_thiouridyl_MnmA"/>
    <property type="match status" value="1"/>
</dbReference>
<keyword evidence="2 9" id="KW-0808">Transferase</keyword>
<keyword evidence="9" id="KW-0963">Cytoplasm</keyword>
<evidence type="ECO:0000259" key="11">
    <source>
        <dbReference type="Pfam" id="PF20259"/>
    </source>
</evidence>
<dbReference type="InterPro" id="IPR014729">
    <property type="entry name" value="Rossmann-like_a/b/a_fold"/>
</dbReference>
<gene>
    <name evidence="9 12" type="primary">mnmA</name>
    <name evidence="12" type="ORF">ABC969_07405</name>
</gene>
<name>A0ABU9XQZ1_9SPHN</name>
<feature type="domain" description="tRNA-specific 2-thiouridylase MnmA-like C-terminal" evidence="10">
    <location>
        <begin position="294"/>
        <end position="359"/>
    </location>
</feature>
<dbReference type="Pfam" id="PF20259">
    <property type="entry name" value="tRNA_Me_trans_M"/>
    <property type="match status" value="1"/>
</dbReference>
<dbReference type="SUPFAM" id="SSF52402">
    <property type="entry name" value="Adenine nucleotide alpha hydrolases-like"/>
    <property type="match status" value="1"/>
</dbReference>
<evidence type="ECO:0000256" key="7">
    <source>
        <dbReference type="ARBA" id="ARBA00023157"/>
    </source>
</evidence>
<keyword evidence="1 9" id="KW-0820">tRNA-binding</keyword>
<keyword evidence="3 9" id="KW-0819">tRNA processing</keyword>
<reference evidence="12 13" key="1">
    <citation type="submission" date="2024-05" db="EMBL/GenBank/DDBJ databases">
        <authorList>
            <person name="Liu Q."/>
            <person name="Xin Y.-H."/>
        </authorList>
    </citation>
    <scope>NUCLEOTIDE SEQUENCE [LARGE SCALE GENOMIC DNA]</scope>
    <source>
        <strain evidence="12 13">CGMCC 1.15349</strain>
    </source>
</reference>
<dbReference type="Proteomes" id="UP001404104">
    <property type="component" value="Unassembled WGS sequence"/>
</dbReference>
<dbReference type="CDD" id="cd01998">
    <property type="entry name" value="MnmA_TRMU-like"/>
    <property type="match status" value="1"/>
</dbReference>
<evidence type="ECO:0000256" key="1">
    <source>
        <dbReference type="ARBA" id="ARBA00022555"/>
    </source>
</evidence>